<dbReference type="Proteomes" id="UP000738376">
    <property type="component" value="Unassembled WGS sequence"/>
</dbReference>
<proteinExistence type="predicted"/>
<dbReference type="InterPro" id="IPR048028">
    <property type="entry name" value="Psb34-like"/>
</dbReference>
<keyword evidence="2" id="KW-0472">Membrane</keyword>
<evidence type="ECO:0000313" key="3">
    <source>
        <dbReference type="EMBL" id="NMF58392.1"/>
    </source>
</evidence>
<feature type="compositionally biased region" description="Low complexity" evidence="1">
    <location>
        <begin position="21"/>
        <end position="34"/>
    </location>
</feature>
<accession>A0ABX1LX03</accession>
<feature type="compositionally biased region" description="Basic and acidic residues" evidence="1">
    <location>
        <begin position="1"/>
        <end position="10"/>
    </location>
</feature>
<feature type="compositionally biased region" description="Polar residues" evidence="1">
    <location>
        <begin position="11"/>
        <end position="20"/>
    </location>
</feature>
<name>A0ABX1LX03_9CYAN</name>
<gene>
    <name evidence="3" type="ORF">HC246_10255</name>
</gene>
<keyword evidence="2" id="KW-1133">Transmembrane helix</keyword>
<sequence length="95" mass="10359">MNTIELKETMTSDNIKPSSDTSSAKTSQASNSSSEEVRAVRSYTVDDRGILNNFAVMPKMYIEEPDASKPKNFKFQLIAVLSIIVAMIAIAIAVS</sequence>
<evidence type="ECO:0000313" key="4">
    <source>
        <dbReference type="Proteomes" id="UP000738376"/>
    </source>
</evidence>
<protein>
    <submittedName>
        <fullName evidence="3">Ssl1498 family light-harvesting-like protein</fullName>
    </submittedName>
</protein>
<dbReference type="RefSeq" id="WP_169363306.1">
    <property type="nucleotide sequence ID" value="NZ_JAAVJL010000001.1"/>
</dbReference>
<dbReference type="EMBL" id="JAAVJL010000001">
    <property type="protein sequence ID" value="NMF58392.1"/>
    <property type="molecule type" value="Genomic_DNA"/>
</dbReference>
<evidence type="ECO:0000256" key="1">
    <source>
        <dbReference type="SAM" id="MobiDB-lite"/>
    </source>
</evidence>
<organism evidence="3 4">
    <name type="scientific">Pseudanabaena yagii GIHE-NHR1</name>
    <dbReference type="NCBI Taxonomy" id="2722753"/>
    <lineage>
        <taxon>Bacteria</taxon>
        <taxon>Bacillati</taxon>
        <taxon>Cyanobacteriota</taxon>
        <taxon>Cyanophyceae</taxon>
        <taxon>Pseudanabaenales</taxon>
        <taxon>Pseudanabaenaceae</taxon>
        <taxon>Pseudanabaena</taxon>
        <taxon>Pseudanabaena yagii</taxon>
    </lineage>
</organism>
<keyword evidence="2" id="KW-0812">Transmembrane</keyword>
<reference evidence="3 4" key="1">
    <citation type="submission" date="2020-03" db="EMBL/GenBank/DDBJ databases">
        <title>Draft Genome Sequence of 2-Methylisoborneol Producing Pseudanabaena yagii Strain GIHE-NHR1 Isolated from North Han River in South Korea.</title>
        <authorList>
            <person name="Jeong J."/>
        </authorList>
    </citation>
    <scope>NUCLEOTIDE SEQUENCE [LARGE SCALE GENOMIC DNA]</scope>
    <source>
        <strain evidence="3 4">GIHE-NHR1</strain>
    </source>
</reference>
<evidence type="ECO:0000256" key="2">
    <source>
        <dbReference type="SAM" id="Phobius"/>
    </source>
</evidence>
<feature type="transmembrane region" description="Helical" evidence="2">
    <location>
        <begin position="75"/>
        <end position="94"/>
    </location>
</feature>
<dbReference type="NCBIfam" id="NF033486">
    <property type="entry name" value="harvest_ssl1498"/>
    <property type="match status" value="1"/>
</dbReference>
<dbReference type="Pfam" id="PF26394">
    <property type="entry name" value="Psb34"/>
    <property type="match status" value="1"/>
</dbReference>
<keyword evidence="4" id="KW-1185">Reference proteome</keyword>
<comment type="caution">
    <text evidence="3">The sequence shown here is derived from an EMBL/GenBank/DDBJ whole genome shotgun (WGS) entry which is preliminary data.</text>
</comment>
<feature type="region of interest" description="Disordered" evidence="1">
    <location>
        <begin position="1"/>
        <end position="38"/>
    </location>
</feature>